<dbReference type="SUPFAM" id="SSF56281">
    <property type="entry name" value="Metallo-hydrolase/oxidoreductase"/>
    <property type="match status" value="1"/>
</dbReference>
<dbReference type="InterPro" id="IPR001279">
    <property type="entry name" value="Metallo-B-lactamas"/>
</dbReference>
<dbReference type="OrthoDB" id="9800940at2"/>
<dbReference type="STRING" id="1193682.BJP25_05185"/>
<evidence type="ECO:0000259" key="1">
    <source>
        <dbReference type="SMART" id="SM00849"/>
    </source>
</evidence>
<sequence>MLLTVLGCSGSVPGPGAPASGYLIEAEGFLLGVELGNGTFSALQALRDPFELDALLFSHLHADHCADFSGLAVYRRYHPAPTIDPRANKLPVHAPAEAPTRFSAQYGTDEADRKVTDLSDVFDFIPLNVGKFQVGPFEVVAAPAAHPCESYSFRISHGGRSLGYTGDTGVNSVLPDLVRGVDAFLAEASWTHGGAVIPDLHMSGREAGEIAAQSGVGRLLLTHVPPWTDSSAVLTEARAAFRGDVVLVRQGESYEV</sequence>
<dbReference type="EMBL" id="MKQR01000032">
    <property type="protein sequence ID" value="OLR89481.1"/>
    <property type="molecule type" value="Genomic_DNA"/>
</dbReference>
<keyword evidence="3" id="KW-1185">Reference proteome</keyword>
<organism evidence="2 3">
    <name type="scientific">Actinokineospora bangkokensis</name>
    <dbReference type="NCBI Taxonomy" id="1193682"/>
    <lineage>
        <taxon>Bacteria</taxon>
        <taxon>Bacillati</taxon>
        <taxon>Actinomycetota</taxon>
        <taxon>Actinomycetes</taxon>
        <taxon>Pseudonocardiales</taxon>
        <taxon>Pseudonocardiaceae</taxon>
        <taxon>Actinokineospora</taxon>
    </lineage>
</organism>
<dbReference type="Gene3D" id="3.60.15.10">
    <property type="entry name" value="Ribonuclease Z/Hydroxyacylglutathione hydrolase-like"/>
    <property type="match status" value="1"/>
</dbReference>
<dbReference type="PANTHER" id="PTHR46018">
    <property type="entry name" value="ZINC PHOSPHODIESTERASE ELAC PROTEIN 1"/>
    <property type="match status" value="1"/>
</dbReference>
<feature type="domain" description="Metallo-beta-lactamase" evidence="1">
    <location>
        <begin position="18"/>
        <end position="205"/>
    </location>
</feature>
<name>A0A1Q9LBS0_9PSEU</name>
<dbReference type="PANTHER" id="PTHR46018:SF4">
    <property type="entry name" value="METALLO-HYDROLASE YHFI-RELATED"/>
    <property type="match status" value="1"/>
</dbReference>
<dbReference type="AlphaFoldDB" id="A0A1Q9LBS0"/>
<dbReference type="Proteomes" id="UP000186040">
    <property type="component" value="Unassembled WGS sequence"/>
</dbReference>
<evidence type="ECO:0000313" key="3">
    <source>
        <dbReference type="Proteomes" id="UP000186040"/>
    </source>
</evidence>
<accession>A0A1Q9LBS0</accession>
<protein>
    <submittedName>
        <fullName evidence="2">MBL fold metallo-hydrolase</fullName>
    </submittedName>
</protein>
<dbReference type="SMART" id="SM00849">
    <property type="entry name" value="Lactamase_B"/>
    <property type="match status" value="1"/>
</dbReference>
<dbReference type="CDD" id="cd07716">
    <property type="entry name" value="RNaseZ_short-form-like_MBL-fold"/>
    <property type="match status" value="1"/>
</dbReference>
<dbReference type="InterPro" id="IPR036866">
    <property type="entry name" value="RibonucZ/Hydroxyglut_hydro"/>
</dbReference>
<gene>
    <name evidence="2" type="ORF">BJP25_05185</name>
</gene>
<proteinExistence type="predicted"/>
<evidence type="ECO:0000313" key="2">
    <source>
        <dbReference type="EMBL" id="OLR89481.1"/>
    </source>
</evidence>
<comment type="caution">
    <text evidence="2">The sequence shown here is derived from an EMBL/GenBank/DDBJ whole genome shotgun (WGS) entry which is preliminary data.</text>
</comment>
<keyword evidence="2" id="KW-0378">Hydrolase</keyword>
<dbReference type="GO" id="GO:0042781">
    <property type="term" value="F:3'-tRNA processing endoribonuclease activity"/>
    <property type="evidence" value="ECO:0007669"/>
    <property type="project" value="TreeGrafter"/>
</dbReference>
<dbReference type="Pfam" id="PF12706">
    <property type="entry name" value="Lactamase_B_2"/>
    <property type="match status" value="1"/>
</dbReference>
<reference evidence="2 3" key="1">
    <citation type="submission" date="2016-10" db="EMBL/GenBank/DDBJ databases">
        <title>The Draft Genome Sequence of Actinokineospora bangkokensis 44EHWT reveals the biosynthetic pathway of antifungal compounds Thailandins with unusual extender unit butylmalonyl-CoA.</title>
        <authorList>
            <person name="Greule A."/>
            <person name="Intra B."/>
            <person name="Flemming S."/>
            <person name="Rommel M.G."/>
            <person name="Panbangred W."/>
            <person name="Bechthold A."/>
        </authorList>
    </citation>
    <scope>NUCLEOTIDE SEQUENCE [LARGE SCALE GENOMIC DNA]</scope>
    <source>
        <strain evidence="2 3">44EHW</strain>
    </source>
</reference>
<dbReference type="RefSeq" id="WP_075978664.1">
    <property type="nucleotide sequence ID" value="NZ_MKQR01000032.1"/>
</dbReference>